<dbReference type="Pfam" id="PF13384">
    <property type="entry name" value="HTH_23"/>
    <property type="match status" value="1"/>
</dbReference>
<name>A0A0F6SKB1_RHOHA</name>
<keyword evidence="1" id="KW-0614">Plasmid</keyword>
<gene>
    <name evidence="1" type="ORF">pVAPN2012_0660</name>
</gene>
<geneLocation type="plasmid" evidence="1">
    <name>pVAPN2012</name>
</geneLocation>
<dbReference type="EMBL" id="KP851975">
    <property type="protein sequence ID" value="AKF16023.1"/>
    <property type="molecule type" value="Genomic_DNA"/>
</dbReference>
<sequence length="158" mass="17388">MEEGSDSLVGREAVSDDPVPTVEDKVHTKPVTLHPNPPPGPLVAPESSNELETQAEPWIGEHELPATEDTAVIYTEVHTGRHPEPEKNLTVALTAPTRHPIAIDLRTSTTDQLRDYALRRKALGVKPKEIAIEVNRNISTVYRWIDDAKAAGEPQLAR</sequence>
<evidence type="ECO:0000313" key="1">
    <source>
        <dbReference type="EMBL" id="AKF16023.1"/>
    </source>
</evidence>
<dbReference type="RefSeq" id="WP_172685862.1">
    <property type="nucleotide sequence ID" value="NZ_AP024182.1"/>
</dbReference>
<organism evidence="1">
    <name type="scientific">Rhodococcus hoagii</name>
    <name type="common">Corynebacterium equii</name>
    <dbReference type="NCBI Taxonomy" id="43767"/>
    <lineage>
        <taxon>Bacteria</taxon>
        <taxon>Bacillati</taxon>
        <taxon>Actinomycetota</taxon>
        <taxon>Actinomycetes</taxon>
        <taxon>Mycobacteriales</taxon>
        <taxon>Nocardiaceae</taxon>
        <taxon>Prescottella</taxon>
    </lineage>
</organism>
<proteinExistence type="predicted"/>
<accession>A0A0F6SKB1</accession>
<reference evidence="1" key="1">
    <citation type="journal article" date="2015" name="Infect. Immun.">
        <title>An Invertron-Like Linear Plasmid Mediates Intracellular Survival and Virulence in Bovine Isolates of Rhodococcus equi.</title>
        <authorList>
            <person name="Valero-Rello A."/>
            <person name="Hapeshi A."/>
            <person name="Anastasi E."/>
            <person name="Alvarez S."/>
            <person name="Scortti M."/>
            <person name="Meijer W.G."/>
            <person name="MacArthur I."/>
            <person name="Vazquez-Boland J.A."/>
        </authorList>
    </citation>
    <scope>NUCLEOTIDE SEQUENCE</scope>
    <source>
        <strain evidence="1">PAM2012</strain>
        <plasmid evidence="1">pVAPN2012</plasmid>
    </source>
</reference>
<protein>
    <submittedName>
        <fullName evidence="1">Putative bacteriphage excisionase</fullName>
    </submittedName>
</protein>
<dbReference type="AlphaFoldDB" id="A0A0F6SKB1"/>